<reference evidence="1" key="1">
    <citation type="submission" date="2019-11" db="UniProtKB">
        <authorList>
            <consortium name="WormBaseParasite"/>
        </authorList>
    </citation>
    <scope>IDENTIFICATION</scope>
</reference>
<proteinExistence type="predicted"/>
<dbReference type="AlphaFoldDB" id="A0A5K3ES22"/>
<organism evidence="1">
    <name type="scientific">Mesocestoides corti</name>
    <name type="common">Flatworm</name>
    <dbReference type="NCBI Taxonomy" id="53468"/>
    <lineage>
        <taxon>Eukaryota</taxon>
        <taxon>Metazoa</taxon>
        <taxon>Spiralia</taxon>
        <taxon>Lophotrochozoa</taxon>
        <taxon>Platyhelminthes</taxon>
        <taxon>Cestoda</taxon>
        <taxon>Eucestoda</taxon>
        <taxon>Cyclophyllidea</taxon>
        <taxon>Mesocestoididae</taxon>
        <taxon>Mesocestoides</taxon>
    </lineage>
</organism>
<dbReference type="WBParaSite" id="MCU_002278-RA">
    <property type="protein sequence ID" value="MCU_002278-RA"/>
    <property type="gene ID" value="MCU_002278"/>
</dbReference>
<protein>
    <submittedName>
        <fullName evidence="1">Uncharacterized protein</fullName>
    </submittedName>
</protein>
<evidence type="ECO:0000313" key="1">
    <source>
        <dbReference type="WBParaSite" id="MCU_002278-RA"/>
    </source>
</evidence>
<sequence>MGCGFFCVYTRGHLSEEDNLKKRSGVTAACVTVAGSGVCPRLSCHHSDNLLGIELHFAAASTTTPSTPLQWMWARALTLGHLRTKKQSLSPLPLDWSSLHADVRGRAHGSFFENGPRF</sequence>
<name>A0A5K3ES22_MESCO</name>
<accession>A0A5K3ES22</accession>